<evidence type="ECO:0000313" key="6">
    <source>
        <dbReference type="Proteomes" id="UP000516148"/>
    </source>
</evidence>
<keyword evidence="2" id="KW-0663">Pyridoxal phosphate</keyword>
<keyword evidence="6" id="KW-1185">Reference proteome</keyword>
<dbReference type="PANTHER" id="PTHR10314">
    <property type="entry name" value="CYSTATHIONINE BETA-SYNTHASE"/>
    <property type="match status" value="1"/>
</dbReference>
<feature type="domain" description="Tryptophan synthase beta chain-like PALP" evidence="4">
    <location>
        <begin position="67"/>
        <end position="363"/>
    </location>
</feature>
<name>A0A7H0LP45_9SPHN</name>
<evidence type="ECO:0000313" key="5">
    <source>
        <dbReference type="EMBL" id="QNQ11448.1"/>
    </source>
</evidence>
<dbReference type="GO" id="GO:1901605">
    <property type="term" value="P:alpha-amino acid metabolic process"/>
    <property type="evidence" value="ECO:0007669"/>
    <property type="project" value="UniProtKB-ARBA"/>
</dbReference>
<dbReference type="Proteomes" id="UP000516148">
    <property type="component" value="Chromosome"/>
</dbReference>
<dbReference type="AlphaFoldDB" id="A0A7H0LP45"/>
<dbReference type="EMBL" id="CP061038">
    <property type="protein sequence ID" value="QNQ11448.1"/>
    <property type="molecule type" value="Genomic_DNA"/>
</dbReference>
<dbReference type="Gene3D" id="3.40.50.1100">
    <property type="match status" value="2"/>
</dbReference>
<dbReference type="Pfam" id="PF00291">
    <property type="entry name" value="PALP"/>
    <property type="match status" value="1"/>
</dbReference>
<comment type="cofactor">
    <cofactor evidence="1">
        <name>pyridoxal 5'-phosphate</name>
        <dbReference type="ChEBI" id="CHEBI:597326"/>
    </cofactor>
</comment>
<evidence type="ECO:0000256" key="1">
    <source>
        <dbReference type="ARBA" id="ARBA00001933"/>
    </source>
</evidence>
<organism evidence="5 6">
    <name type="scientific">Sphingomonas alpina</name>
    <dbReference type="NCBI Taxonomy" id="653931"/>
    <lineage>
        <taxon>Bacteria</taxon>
        <taxon>Pseudomonadati</taxon>
        <taxon>Pseudomonadota</taxon>
        <taxon>Alphaproteobacteria</taxon>
        <taxon>Sphingomonadales</taxon>
        <taxon>Sphingomonadaceae</taxon>
        <taxon>Sphingomonas</taxon>
    </lineage>
</organism>
<sequence>MSAAPARFVDPSTNKTYDMDEPRWRAESGSPLMVESLPGISRDDIDKASRTLWRYAAALPVEIGQPVSLGEGCTPMVERKVGGKTGLFKLEWFSPTCSFKDKGAAVMVSFLKQLGVPAILEDSSGNGGAAIAAYGTAAGMRVRILAPESASPAKIAQMQVFGAEVQLVPGPRDATEREALRQAEKIFYASHNWHPFFLQGTKMTAYEIWEDLGYKAPDNVIITTGAGSNVLGCDIGFSELLAAGQIDRLPRLFGAQPAHCAPITASWRANTFDALSIDVAPTIAEGASIRFPVRLRQVLEAIRRSNGKMVAVSEDQIAAALFDLAASGLFVEPTSAVANAAFQSLVEAGEIDARETTVILLTGAGVKSPAYVQSRFGN</sequence>
<feature type="region of interest" description="Disordered" evidence="3">
    <location>
        <begin position="1"/>
        <end position="21"/>
    </location>
</feature>
<proteinExistence type="predicted"/>
<accession>A0A7H0LP45</accession>
<protein>
    <submittedName>
        <fullName evidence="5">Pyridoxal-phosphate dependent enzyme</fullName>
    </submittedName>
</protein>
<dbReference type="InterPro" id="IPR001926">
    <property type="entry name" value="TrpB-like_PALP"/>
</dbReference>
<dbReference type="KEGG" id="spap:H3Z74_10100"/>
<dbReference type="SUPFAM" id="SSF53686">
    <property type="entry name" value="Tryptophan synthase beta subunit-like PLP-dependent enzymes"/>
    <property type="match status" value="1"/>
</dbReference>
<evidence type="ECO:0000256" key="2">
    <source>
        <dbReference type="ARBA" id="ARBA00022898"/>
    </source>
</evidence>
<dbReference type="InterPro" id="IPR036052">
    <property type="entry name" value="TrpB-like_PALP_sf"/>
</dbReference>
<gene>
    <name evidence="5" type="ORF">H3Z74_10100</name>
</gene>
<dbReference type="RefSeq" id="WP_187763729.1">
    <property type="nucleotide sequence ID" value="NZ_CP061038.1"/>
</dbReference>
<reference evidence="5 6" key="1">
    <citation type="submission" date="2020-09" db="EMBL/GenBank/DDBJ databases">
        <title>Sphingomonas sp., a new species isolated from pork steak.</title>
        <authorList>
            <person name="Heidler von Heilborn D."/>
        </authorList>
    </citation>
    <scope>NUCLEOTIDE SEQUENCE [LARGE SCALE GENOMIC DNA]</scope>
    <source>
        <strain evidence="6">S8-3T</strain>
    </source>
</reference>
<dbReference type="InterPro" id="IPR050214">
    <property type="entry name" value="Cys_Synth/Cystath_Beta-Synth"/>
</dbReference>
<evidence type="ECO:0000256" key="3">
    <source>
        <dbReference type="SAM" id="MobiDB-lite"/>
    </source>
</evidence>
<evidence type="ECO:0000259" key="4">
    <source>
        <dbReference type="Pfam" id="PF00291"/>
    </source>
</evidence>